<feature type="region of interest" description="Disordered" evidence="7">
    <location>
        <begin position="71"/>
        <end position="99"/>
    </location>
</feature>
<dbReference type="PIRSF" id="PIRSF017901">
    <property type="entry name" value="GCL"/>
    <property type="match status" value="1"/>
</dbReference>
<protein>
    <recommendedName>
        <fullName evidence="5">Glutamate--cysteine ligase EgtA</fullName>
        <ecNumber evidence="5">6.3.2.2</ecNumber>
    </recommendedName>
    <alternativeName>
        <fullName evidence="5">Gamma-glutamylcysteine synthase</fullName>
        <shortName evidence="5">GCS</shortName>
        <shortName evidence="5">Gamma-ECS</shortName>
    </alternativeName>
</protein>
<dbReference type="Pfam" id="PF04107">
    <property type="entry name" value="GCS2"/>
    <property type="match status" value="1"/>
</dbReference>
<comment type="pathway">
    <text evidence="5">Amino-acid biosynthesis; ergothioneine biosynthesis.</text>
</comment>
<dbReference type="Proteomes" id="UP001596337">
    <property type="component" value="Unassembled WGS sequence"/>
</dbReference>
<evidence type="ECO:0000256" key="6">
    <source>
        <dbReference type="PIRNR" id="PIRNR017901"/>
    </source>
</evidence>
<name>A0ABW2C2P4_9PSEU</name>
<dbReference type="Gene3D" id="3.30.590.20">
    <property type="match status" value="1"/>
</dbReference>
<sequence length="415" mass="44968">MGELSAATCQRPCDIAAEVISDRAAGEAYVASVCFKHGPPERIGVELEYTVHHRHDPVRPVAPSRLASAIGPHAPRTLRDDSPAKPLPSGSVLTVEPGGQLEISTPPLDSLSVVDNVAERDLDYVTALLARYGLVLGASGSDPHRPPVRVLGTPRYAAMERRFARRGGDGITMMCATAAIQVSLDAGEAHQFARRWAALHAMGPPLLAMFANSRRLLGRDTGYASARWLAVMGTEPARTAAQPLSPDPAADWARRVMDTPLMVLRDDTGSWDAPPRLTFAQWIARGDAGGRRPTYADLDYHLTTLFTPVRPRGHLEVRYLDAQPRGQWLAPVAMLAALLHDDATTDAVLDRCAPALGLWQRAARAGLADPELARIARSLVDVAMTRIDRLGLAPPRTAAVAESWHRKAHRREEVS</sequence>
<dbReference type="EC" id="6.3.2.2" evidence="5"/>
<dbReference type="PANTHER" id="PTHR34378:SF1">
    <property type="entry name" value="GLUTAMATE--CYSTEINE LIGASE, CHLOROPLASTIC"/>
    <property type="match status" value="1"/>
</dbReference>
<evidence type="ECO:0000313" key="8">
    <source>
        <dbReference type="EMBL" id="MFC6868635.1"/>
    </source>
</evidence>
<dbReference type="PANTHER" id="PTHR34378">
    <property type="entry name" value="GLUTAMATE--CYSTEINE LIGASE, CHLOROPLASTIC"/>
    <property type="match status" value="1"/>
</dbReference>
<keyword evidence="3 5" id="KW-0067">ATP-binding</keyword>
<dbReference type="InterPro" id="IPR035434">
    <property type="entry name" value="GCL_bact_plant"/>
</dbReference>
<comment type="similarity">
    <text evidence="5 6">Belongs to the glutamate--cysteine ligase type 2 family. EgtA subfamily.</text>
</comment>
<organism evidence="8 9">
    <name type="scientific">Haloechinothrix salitolerans</name>
    <dbReference type="NCBI Taxonomy" id="926830"/>
    <lineage>
        <taxon>Bacteria</taxon>
        <taxon>Bacillati</taxon>
        <taxon>Actinomycetota</taxon>
        <taxon>Actinomycetes</taxon>
        <taxon>Pseudonocardiales</taxon>
        <taxon>Pseudonocardiaceae</taxon>
        <taxon>Haloechinothrix</taxon>
    </lineage>
</organism>
<evidence type="ECO:0000256" key="5">
    <source>
        <dbReference type="HAMAP-Rule" id="MF_02034"/>
    </source>
</evidence>
<evidence type="ECO:0000256" key="1">
    <source>
        <dbReference type="ARBA" id="ARBA00022598"/>
    </source>
</evidence>
<dbReference type="InterPro" id="IPR017809">
    <property type="entry name" value="EgtA_Actinobacteria"/>
</dbReference>
<dbReference type="SUPFAM" id="SSF55931">
    <property type="entry name" value="Glutamine synthetase/guanido kinase"/>
    <property type="match status" value="1"/>
</dbReference>
<evidence type="ECO:0000256" key="4">
    <source>
        <dbReference type="ARBA" id="ARBA00048819"/>
    </source>
</evidence>
<gene>
    <name evidence="5" type="primary">egtA</name>
    <name evidence="8" type="ORF">ACFQGD_15960</name>
</gene>
<keyword evidence="2 5" id="KW-0547">Nucleotide-binding</keyword>
<keyword evidence="1 5" id="KW-0436">Ligase</keyword>
<evidence type="ECO:0000313" key="9">
    <source>
        <dbReference type="Proteomes" id="UP001596337"/>
    </source>
</evidence>
<evidence type="ECO:0000256" key="2">
    <source>
        <dbReference type="ARBA" id="ARBA00022741"/>
    </source>
</evidence>
<dbReference type="InterPro" id="IPR014746">
    <property type="entry name" value="Gln_synth/guanido_kin_cat_dom"/>
</dbReference>
<comment type="function">
    <text evidence="5">Catalyzes the synthesis of gamma-glutamylcysteine (gamma-GC). This compound is used as substrate for the biosynthesis of the low-molecular thiol compound ergothioneine.</text>
</comment>
<dbReference type="HAMAP" id="MF_02034">
    <property type="entry name" value="EgtA"/>
    <property type="match status" value="1"/>
</dbReference>
<evidence type="ECO:0000256" key="3">
    <source>
        <dbReference type="ARBA" id="ARBA00022840"/>
    </source>
</evidence>
<dbReference type="RefSeq" id="WP_345390830.1">
    <property type="nucleotide sequence ID" value="NZ_BAABLA010000005.1"/>
</dbReference>
<proteinExistence type="inferred from homology"/>
<keyword evidence="9" id="KW-1185">Reference proteome</keyword>
<dbReference type="GO" id="GO:0016874">
    <property type="term" value="F:ligase activity"/>
    <property type="evidence" value="ECO:0007669"/>
    <property type="project" value="UniProtKB-KW"/>
</dbReference>
<comment type="caution">
    <text evidence="8">The sequence shown here is derived from an EMBL/GenBank/DDBJ whole genome shotgun (WGS) entry which is preliminary data.</text>
</comment>
<evidence type="ECO:0000256" key="7">
    <source>
        <dbReference type="SAM" id="MobiDB-lite"/>
    </source>
</evidence>
<accession>A0ABW2C2P4</accession>
<dbReference type="InterPro" id="IPR006336">
    <property type="entry name" value="GCS2"/>
</dbReference>
<reference evidence="9" key="1">
    <citation type="journal article" date="2019" name="Int. J. Syst. Evol. Microbiol.">
        <title>The Global Catalogue of Microorganisms (GCM) 10K type strain sequencing project: providing services to taxonomists for standard genome sequencing and annotation.</title>
        <authorList>
            <consortium name="The Broad Institute Genomics Platform"/>
            <consortium name="The Broad Institute Genome Sequencing Center for Infectious Disease"/>
            <person name="Wu L."/>
            <person name="Ma J."/>
        </authorList>
    </citation>
    <scope>NUCLEOTIDE SEQUENCE [LARGE SCALE GENOMIC DNA]</scope>
    <source>
        <strain evidence="9">KCTC 32255</strain>
    </source>
</reference>
<comment type="catalytic activity">
    <reaction evidence="4 5 6">
        <text>L-cysteine + L-glutamate + ATP = gamma-L-glutamyl-L-cysteine + ADP + phosphate + H(+)</text>
        <dbReference type="Rhea" id="RHEA:13285"/>
        <dbReference type="ChEBI" id="CHEBI:15378"/>
        <dbReference type="ChEBI" id="CHEBI:29985"/>
        <dbReference type="ChEBI" id="CHEBI:30616"/>
        <dbReference type="ChEBI" id="CHEBI:35235"/>
        <dbReference type="ChEBI" id="CHEBI:43474"/>
        <dbReference type="ChEBI" id="CHEBI:58173"/>
        <dbReference type="ChEBI" id="CHEBI:456216"/>
        <dbReference type="EC" id="6.3.2.2"/>
    </reaction>
</comment>
<dbReference type="EMBL" id="JBHSXX010000001">
    <property type="protein sequence ID" value="MFC6868635.1"/>
    <property type="molecule type" value="Genomic_DNA"/>
</dbReference>